<feature type="compositionally biased region" description="Low complexity" evidence="1">
    <location>
        <begin position="67"/>
        <end position="80"/>
    </location>
</feature>
<dbReference type="AlphaFoldDB" id="C5MGT0"/>
<feature type="compositionally biased region" description="Low complexity" evidence="1">
    <location>
        <begin position="464"/>
        <end position="476"/>
    </location>
</feature>
<feature type="compositionally biased region" description="Basic residues" evidence="1">
    <location>
        <begin position="373"/>
        <end position="384"/>
    </location>
</feature>
<feature type="compositionally biased region" description="Polar residues" evidence="1">
    <location>
        <begin position="238"/>
        <end position="250"/>
    </location>
</feature>
<feature type="region of interest" description="Disordered" evidence="1">
    <location>
        <begin position="456"/>
        <end position="509"/>
    </location>
</feature>
<feature type="compositionally biased region" description="Polar residues" evidence="1">
    <location>
        <begin position="182"/>
        <end position="191"/>
    </location>
</feature>
<dbReference type="SUPFAM" id="SSF47459">
    <property type="entry name" value="HLH, helix-loop-helix DNA-binding domain"/>
    <property type="match status" value="1"/>
</dbReference>
<dbReference type="HOGENOM" id="CLU_401688_0_0_1"/>
<evidence type="ECO:0000256" key="1">
    <source>
        <dbReference type="SAM" id="MobiDB-lite"/>
    </source>
</evidence>
<proteinExistence type="predicted"/>
<feature type="region of interest" description="Disordered" evidence="1">
    <location>
        <begin position="119"/>
        <end position="155"/>
    </location>
</feature>
<dbReference type="OrthoDB" id="2133190at2759"/>
<dbReference type="Proteomes" id="UP000002037">
    <property type="component" value="Unassembled WGS sequence"/>
</dbReference>
<dbReference type="RefSeq" id="XP_002550986.1">
    <property type="nucleotide sequence ID" value="XM_002550940.1"/>
</dbReference>
<feature type="compositionally biased region" description="Polar residues" evidence="1">
    <location>
        <begin position="489"/>
        <end position="509"/>
    </location>
</feature>
<accession>C5MGT0</accession>
<dbReference type="Pfam" id="PF00010">
    <property type="entry name" value="HLH"/>
    <property type="match status" value="1"/>
</dbReference>
<dbReference type="KEGG" id="ctp:CTRG_05284"/>
<dbReference type="InterPro" id="IPR052099">
    <property type="entry name" value="Regulatory_TF_Diverse"/>
</dbReference>
<dbReference type="EMBL" id="GG692402">
    <property type="protein sequence ID" value="EER30832.1"/>
    <property type="molecule type" value="Genomic_DNA"/>
</dbReference>
<evidence type="ECO:0000259" key="2">
    <source>
        <dbReference type="PROSITE" id="PS50888"/>
    </source>
</evidence>
<feature type="compositionally biased region" description="Low complexity" evidence="1">
    <location>
        <begin position="289"/>
        <end position="301"/>
    </location>
</feature>
<dbReference type="STRING" id="294747.C5MGT0"/>
<evidence type="ECO:0000313" key="4">
    <source>
        <dbReference type="Proteomes" id="UP000002037"/>
    </source>
</evidence>
<feature type="compositionally biased region" description="Low complexity" evidence="1">
    <location>
        <begin position="128"/>
        <end position="149"/>
    </location>
</feature>
<reference evidence="3 4" key="1">
    <citation type="journal article" date="2009" name="Nature">
        <title>Evolution of pathogenicity and sexual reproduction in eight Candida genomes.</title>
        <authorList>
            <person name="Butler G."/>
            <person name="Rasmussen M.D."/>
            <person name="Lin M.F."/>
            <person name="Santos M.A."/>
            <person name="Sakthikumar S."/>
            <person name="Munro C.A."/>
            <person name="Rheinbay E."/>
            <person name="Grabherr M."/>
            <person name="Forche A."/>
            <person name="Reedy J.L."/>
            <person name="Agrafioti I."/>
            <person name="Arnaud M.B."/>
            <person name="Bates S."/>
            <person name="Brown A.J."/>
            <person name="Brunke S."/>
            <person name="Costanzo M.C."/>
            <person name="Fitzpatrick D.A."/>
            <person name="de Groot P.W."/>
            <person name="Harris D."/>
            <person name="Hoyer L.L."/>
            <person name="Hube B."/>
            <person name="Klis F.M."/>
            <person name="Kodira C."/>
            <person name="Lennard N."/>
            <person name="Logue M.E."/>
            <person name="Martin R."/>
            <person name="Neiman A.M."/>
            <person name="Nikolaou E."/>
            <person name="Quail M.A."/>
            <person name="Quinn J."/>
            <person name="Santos M.C."/>
            <person name="Schmitzberger F.F."/>
            <person name="Sherlock G."/>
            <person name="Shah P."/>
            <person name="Silverstein K.A."/>
            <person name="Skrzypek M.S."/>
            <person name="Soll D."/>
            <person name="Staggs R."/>
            <person name="Stansfield I."/>
            <person name="Stumpf M.P."/>
            <person name="Sudbery P.E."/>
            <person name="Srikantha T."/>
            <person name="Zeng Q."/>
            <person name="Berman J."/>
            <person name="Berriman M."/>
            <person name="Heitman J."/>
            <person name="Gow N.A."/>
            <person name="Lorenz M.C."/>
            <person name="Birren B.W."/>
            <person name="Kellis M."/>
            <person name="Cuomo C.A."/>
        </authorList>
    </citation>
    <scope>NUCLEOTIDE SEQUENCE [LARGE SCALE GENOMIC DNA]</scope>
    <source>
        <strain evidence="4">ATCC MYA-3404 / T1</strain>
    </source>
</reference>
<feature type="domain" description="BHLH" evidence="2">
    <location>
        <begin position="416"/>
        <end position="541"/>
    </location>
</feature>
<dbReference type="InterPro" id="IPR036638">
    <property type="entry name" value="HLH_DNA-bd_sf"/>
</dbReference>
<dbReference type="InterPro" id="IPR011598">
    <property type="entry name" value="bHLH_dom"/>
</dbReference>
<feature type="compositionally biased region" description="Low complexity" evidence="1">
    <location>
        <begin position="393"/>
        <end position="410"/>
    </location>
</feature>
<sequence length="571" mass="63745">MIFKLNDYNAFLTSLFDKKNEQQLEKNNNTIMVQNNLNPDLNDDTTNNHQRFPLDFDFGLAPPQYLQPNNDSPNSDSQSNADAKFGLTNGSGNYHNFEYELPTNTEFIAEIAAFDNKEKSMATTTHDSTSSMNNNNGSHTGSNTHNNGTPNLDQFSRFNAFDENLEDSMMLEDDTDSPMVFNLNNQGSYANSLQPQHSQHPSLQSQPPTSQHQLPPPAPQRQQQQQLQPGQGTPQHQMSNSHTPLFQGHNTPVLAQVKQQSSQQHSRVGSSQELTSMGTPLASPLSIDTNNFNPNRSTTNNSKESSVLDYQNSKMLTEQASKLSFGNGHALQQQQQQVPPSSSSSIIAMNGNGTLADSPPVSPLNINNTPKPKVAKTKQTRGRKSKLENQLGNNNNNNSNDNINSINHNPHPGRPRIKSAHNVIEQRYRNKINDKFNALQNSVPTLRILAKKKEREKYLAQQHNANNSNHDSNSNNEDYDSSDDEMIENKSNMNGTPNNSMSNGVLSSSMDDDIDLEGLEPARKLNKGTILAKSIEYIKFLELKNDRMKQEHDELILKARMLGLVIDDEQL</sequence>
<dbReference type="PROSITE" id="PS50888">
    <property type="entry name" value="BHLH"/>
    <property type="match status" value="1"/>
</dbReference>
<dbReference type="GeneID" id="8299605"/>
<dbReference type="GO" id="GO:0046983">
    <property type="term" value="F:protein dimerization activity"/>
    <property type="evidence" value="ECO:0007669"/>
    <property type="project" value="InterPro"/>
</dbReference>
<dbReference type="PANTHER" id="PTHR47336">
    <property type="entry name" value="TRANSCRIPTION FACTOR HMS1-RELATED"/>
    <property type="match status" value="1"/>
</dbReference>
<feature type="compositionally biased region" description="Acidic residues" evidence="1">
    <location>
        <begin position="477"/>
        <end position="486"/>
    </location>
</feature>
<protein>
    <recommendedName>
        <fullName evidence="2">BHLH domain-containing protein</fullName>
    </recommendedName>
</protein>
<feature type="region of interest" description="Disordered" evidence="1">
    <location>
        <begin position="57"/>
        <end position="87"/>
    </location>
</feature>
<organism evidence="3 4">
    <name type="scientific">Candida tropicalis (strain ATCC MYA-3404 / T1)</name>
    <name type="common">Yeast</name>
    <dbReference type="NCBI Taxonomy" id="294747"/>
    <lineage>
        <taxon>Eukaryota</taxon>
        <taxon>Fungi</taxon>
        <taxon>Dikarya</taxon>
        <taxon>Ascomycota</taxon>
        <taxon>Saccharomycotina</taxon>
        <taxon>Pichiomycetes</taxon>
        <taxon>Debaryomycetaceae</taxon>
        <taxon>Candida/Lodderomyces clade</taxon>
        <taxon>Candida</taxon>
    </lineage>
</organism>
<feature type="compositionally biased region" description="Low complexity" evidence="1">
    <location>
        <begin position="192"/>
        <end position="213"/>
    </location>
</feature>
<feature type="region of interest" description="Disordered" evidence="1">
    <location>
        <begin position="327"/>
        <end position="417"/>
    </location>
</feature>
<feature type="compositionally biased region" description="Low complexity" evidence="1">
    <location>
        <begin position="220"/>
        <end position="237"/>
    </location>
</feature>
<evidence type="ECO:0000313" key="3">
    <source>
        <dbReference type="EMBL" id="EER30832.1"/>
    </source>
</evidence>
<feature type="region of interest" description="Disordered" evidence="1">
    <location>
        <begin position="175"/>
        <end position="306"/>
    </location>
</feature>
<name>C5MGT0_CANTT</name>
<dbReference type="Gene3D" id="4.10.280.10">
    <property type="entry name" value="Helix-loop-helix DNA-binding domain"/>
    <property type="match status" value="1"/>
</dbReference>
<dbReference type="eggNOG" id="KOG2588">
    <property type="taxonomic scope" value="Eukaryota"/>
</dbReference>
<dbReference type="PANTHER" id="PTHR47336:SF2">
    <property type="entry name" value="TRANSCRIPTION FACTOR HMS1-RELATED"/>
    <property type="match status" value="1"/>
</dbReference>
<feature type="compositionally biased region" description="Polar residues" evidence="1">
    <location>
        <begin position="257"/>
        <end position="278"/>
    </location>
</feature>
<feature type="compositionally biased region" description="Low complexity" evidence="1">
    <location>
        <begin position="332"/>
        <end position="345"/>
    </location>
</feature>
<gene>
    <name evidence="3" type="ORF">CTRG_05284</name>
</gene>
<keyword evidence="4" id="KW-1185">Reference proteome</keyword>
<dbReference type="VEuPathDB" id="FungiDB:CTRG_05284"/>
<dbReference type="SMART" id="SM00353">
    <property type="entry name" value="HLH"/>
    <property type="match status" value="1"/>
</dbReference>